<keyword evidence="4" id="KW-1185">Reference proteome</keyword>
<evidence type="ECO:0000313" key="3">
    <source>
        <dbReference type="EMBL" id="GAK44208.1"/>
    </source>
</evidence>
<keyword evidence="1" id="KW-1133">Transmembrane helix</keyword>
<accession>A0A081B840</accession>
<gene>
    <name evidence="3" type="ORF">M2A_0707</name>
</gene>
<proteinExistence type="predicted"/>
<dbReference type="eggNOG" id="COG1680">
    <property type="taxonomic scope" value="Bacteria"/>
</dbReference>
<keyword evidence="1" id="KW-0472">Membrane</keyword>
<dbReference type="STRING" id="1333998.M2A_0707"/>
<sequence>MGRIFSAGCARLSPVLSSFLFLALFTLALPAAADRYREGQGMLSWPQEEMVQAMELYVPRRLAELDVPGAAIAVVRDGQLVYEGTFGLADTWNGAPVTKKTLFEAASLGKSVSAYGILILAREGFLPLDAPLQKALPRPWPMEGGDVSALTARQLLTHTSGLGNNTAAPDSELAFAPGRKFSYSGIGYMYLQHAVEEIAAADFQTVMRDLVFAPFGMEESYFALPPASLGALARGYVPVLQPVLIILLPFLALSLIFIGAGWALYRFALDRPKYYWTDALPPAGLAFVTAVALVWPYIGTGRMPFILIVTIAYLAALAVLYFIVSFLAGVLGFYGPRDGTLSRGDEGSGRLVSAVSFLIAIGLSVALLSQHIPVPRMPAGELNAANSLRSTAGDLGRFVAGFIQARRLGTEWRERMVSETVPVRDGMEWGLGIGMREAEGRKTYWQWGANPGFASLMVIDPARRGGVVILTNSSDGDKLAQEVAGQVLGLQPGWELPAAAVPF</sequence>
<organism evidence="3 4">
    <name type="scientific">Tepidicaulis marinus</name>
    <dbReference type="NCBI Taxonomy" id="1333998"/>
    <lineage>
        <taxon>Bacteria</taxon>
        <taxon>Pseudomonadati</taxon>
        <taxon>Pseudomonadota</taxon>
        <taxon>Alphaproteobacteria</taxon>
        <taxon>Hyphomicrobiales</taxon>
        <taxon>Parvibaculaceae</taxon>
        <taxon>Tepidicaulis</taxon>
    </lineage>
</organism>
<comment type="caution">
    <text evidence="3">The sequence shown here is derived from an EMBL/GenBank/DDBJ whole genome shotgun (WGS) entry which is preliminary data.</text>
</comment>
<feature type="domain" description="Beta-lactamase-related" evidence="2">
    <location>
        <begin position="60"/>
        <end position="236"/>
    </location>
</feature>
<dbReference type="PANTHER" id="PTHR46825">
    <property type="entry name" value="D-ALANYL-D-ALANINE-CARBOXYPEPTIDASE/ENDOPEPTIDASE AMPH"/>
    <property type="match status" value="1"/>
</dbReference>
<evidence type="ECO:0000259" key="2">
    <source>
        <dbReference type="Pfam" id="PF00144"/>
    </source>
</evidence>
<dbReference type="Gene3D" id="3.40.710.10">
    <property type="entry name" value="DD-peptidase/beta-lactamase superfamily"/>
    <property type="match status" value="2"/>
</dbReference>
<feature type="transmembrane region" description="Helical" evidence="1">
    <location>
        <begin position="279"/>
        <end position="298"/>
    </location>
</feature>
<dbReference type="EMBL" id="BBIO01000003">
    <property type="protein sequence ID" value="GAK44208.1"/>
    <property type="molecule type" value="Genomic_DNA"/>
</dbReference>
<keyword evidence="1" id="KW-0812">Transmembrane</keyword>
<dbReference type="InterPro" id="IPR001466">
    <property type="entry name" value="Beta-lactam-related"/>
</dbReference>
<dbReference type="Proteomes" id="UP000028702">
    <property type="component" value="Unassembled WGS sequence"/>
</dbReference>
<feature type="transmembrane region" description="Helical" evidence="1">
    <location>
        <begin position="12"/>
        <end position="33"/>
    </location>
</feature>
<feature type="transmembrane region" description="Helical" evidence="1">
    <location>
        <begin position="351"/>
        <end position="368"/>
    </location>
</feature>
<dbReference type="PANTHER" id="PTHR46825:SF9">
    <property type="entry name" value="BETA-LACTAMASE-RELATED DOMAIN-CONTAINING PROTEIN"/>
    <property type="match status" value="1"/>
</dbReference>
<reference evidence="3 4" key="1">
    <citation type="submission" date="2014-07" db="EMBL/GenBank/DDBJ databases">
        <title>Tepidicaulis marinum gen. nov., sp. nov., a novel marine bacterium denitrifying nitrate to nitrous oxide strictly under microaerobic conditions.</title>
        <authorList>
            <person name="Takeuchi M."/>
            <person name="Yamagishi T."/>
            <person name="Kamagata Y."/>
            <person name="Oshima K."/>
            <person name="Hattori M."/>
            <person name="Katayama T."/>
            <person name="Hanada S."/>
            <person name="Tamaki H."/>
            <person name="Marumo K."/>
            <person name="Maeda H."/>
            <person name="Nedachi M."/>
            <person name="Iwasaki W."/>
            <person name="Suwa Y."/>
            <person name="Sakata S."/>
        </authorList>
    </citation>
    <scope>NUCLEOTIDE SEQUENCE [LARGE SCALE GENOMIC DNA]</scope>
    <source>
        <strain evidence="3 4">MA2</strain>
    </source>
</reference>
<evidence type="ECO:0000313" key="4">
    <source>
        <dbReference type="Proteomes" id="UP000028702"/>
    </source>
</evidence>
<evidence type="ECO:0000256" key="1">
    <source>
        <dbReference type="SAM" id="Phobius"/>
    </source>
</evidence>
<feature type="transmembrane region" description="Helical" evidence="1">
    <location>
        <begin position="243"/>
        <end position="267"/>
    </location>
</feature>
<feature type="domain" description="Beta-lactamase-related" evidence="2">
    <location>
        <begin position="379"/>
        <end position="482"/>
    </location>
</feature>
<feature type="transmembrane region" description="Helical" evidence="1">
    <location>
        <begin position="305"/>
        <end position="331"/>
    </location>
</feature>
<protein>
    <submittedName>
        <fullName evidence="3">Beta-lactamase</fullName>
    </submittedName>
</protein>
<dbReference type="AlphaFoldDB" id="A0A081B840"/>
<dbReference type="InterPro" id="IPR012338">
    <property type="entry name" value="Beta-lactam/transpept-like"/>
</dbReference>
<name>A0A081B840_9HYPH</name>
<dbReference type="SUPFAM" id="SSF56601">
    <property type="entry name" value="beta-lactamase/transpeptidase-like"/>
    <property type="match status" value="1"/>
</dbReference>
<dbReference type="Pfam" id="PF00144">
    <property type="entry name" value="Beta-lactamase"/>
    <property type="match status" value="2"/>
</dbReference>
<dbReference type="InterPro" id="IPR050491">
    <property type="entry name" value="AmpC-like"/>
</dbReference>